<accession>A0A482WRM9</accession>
<feature type="compositionally biased region" description="Basic and acidic residues" evidence="1">
    <location>
        <begin position="1"/>
        <end position="18"/>
    </location>
</feature>
<dbReference type="InterPro" id="IPR029034">
    <property type="entry name" value="Cystine-knot_cytokine"/>
</dbReference>
<name>A0A482WRM9_LAOST</name>
<sequence length="95" mass="11157">MRETTIEATTGHEWKEEENAASEDGNERKLSSQNHNTVTFYYQGRSRRQENSVEKLTFYNHTECECQDAGNDEMPRDATYQRHTHLSRTNVAEKM</sequence>
<evidence type="ECO:0000313" key="2">
    <source>
        <dbReference type="EMBL" id="RZF35912.1"/>
    </source>
</evidence>
<dbReference type="Proteomes" id="UP000291343">
    <property type="component" value="Unassembled WGS sequence"/>
</dbReference>
<dbReference type="Gene3D" id="2.10.90.10">
    <property type="entry name" value="Cystine-knot cytokines"/>
    <property type="match status" value="1"/>
</dbReference>
<organism evidence="2 3">
    <name type="scientific">Laodelphax striatellus</name>
    <name type="common">Small brown planthopper</name>
    <name type="synonym">Delphax striatella</name>
    <dbReference type="NCBI Taxonomy" id="195883"/>
    <lineage>
        <taxon>Eukaryota</taxon>
        <taxon>Metazoa</taxon>
        <taxon>Ecdysozoa</taxon>
        <taxon>Arthropoda</taxon>
        <taxon>Hexapoda</taxon>
        <taxon>Insecta</taxon>
        <taxon>Pterygota</taxon>
        <taxon>Neoptera</taxon>
        <taxon>Paraneoptera</taxon>
        <taxon>Hemiptera</taxon>
        <taxon>Auchenorrhyncha</taxon>
        <taxon>Fulgoroidea</taxon>
        <taxon>Delphacidae</taxon>
        <taxon>Criomorphinae</taxon>
        <taxon>Laodelphax</taxon>
    </lineage>
</organism>
<comment type="caution">
    <text evidence="2">The sequence shown here is derived from an EMBL/GenBank/DDBJ whole genome shotgun (WGS) entry which is preliminary data.</text>
</comment>
<dbReference type="InParanoid" id="A0A482WRM9"/>
<dbReference type="OrthoDB" id="6370328at2759"/>
<gene>
    <name evidence="2" type="ORF">LSTR_LSTR015729</name>
</gene>
<keyword evidence="3" id="KW-1185">Reference proteome</keyword>
<evidence type="ECO:0000256" key="1">
    <source>
        <dbReference type="SAM" id="MobiDB-lite"/>
    </source>
</evidence>
<evidence type="ECO:0000313" key="3">
    <source>
        <dbReference type="Proteomes" id="UP000291343"/>
    </source>
</evidence>
<dbReference type="EMBL" id="QKKF02027242">
    <property type="protein sequence ID" value="RZF35912.1"/>
    <property type="molecule type" value="Genomic_DNA"/>
</dbReference>
<reference evidence="2 3" key="1">
    <citation type="journal article" date="2017" name="Gigascience">
        <title>Genome sequence of the small brown planthopper, Laodelphax striatellus.</title>
        <authorList>
            <person name="Zhu J."/>
            <person name="Jiang F."/>
            <person name="Wang X."/>
            <person name="Yang P."/>
            <person name="Bao Y."/>
            <person name="Zhao W."/>
            <person name="Wang W."/>
            <person name="Lu H."/>
            <person name="Wang Q."/>
            <person name="Cui N."/>
            <person name="Li J."/>
            <person name="Chen X."/>
            <person name="Luo L."/>
            <person name="Yu J."/>
            <person name="Kang L."/>
            <person name="Cui F."/>
        </authorList>
    </citation>
    <scope>NUCLEOTIDE SEQUENCE [LARGE SCALE GENOMIC DNA]</scope>
    <source>
        <strain evidence="2">Lst14</strain>
    </source>
</reference>
<proteinExistence type="predicted"/>
<protein>
    <submittedName>
        <fullName evidence="2">Uncharacterized protein</fullName>
    </submittedName>
</protein>
<feature type="region of interest" description="Disordered" evidence="1">
    <location>
        <begin position="1"/>
        <end position="35"/>
    </location>
</feature>
<dbReference type="AlphaFoldDB" id="A0A482WRM9"/>